<dbReference type="InterPro" id="IPR015422">
    <property type="entry name" value="PyrdxlP-dep_Trfase_small"/>
</dbReference>
<evidence type="ECO:0000256" key="5">
    <source>
        <dbReference type="ARBA" id="ARBA00022723"/>
    </source>
</evidence>
<reference evidence="12 13" key="1">
    <citation type="submission" date="2020-02" db="EMBL/GenBank/DDBJ databases">
        <title>Genome sequence of the type strain DSM 27180 of Arthrobacter silviterrae.</title>
        <authorList>
            <person name="Gao J."/>
            <person name="Sun J."/>
        </authorList>
    </citation>
    <scope>NUCLEOTIDE SEQUENCE [LARGE SCALE GENOMIC DNA]</scope>
    <source>
        <strain evidence="12 13">DSM 27180</strain>
    </source>
</reference>
<evidence type="ECO:0000313" key="13">
    <source>
        <dbReference type="Proteomes" id="UP000479226"/>
    </source>
</evidence>
<name>A0ABX0D743_9MICC</name>
<dbReference type="EC" id="2.8.1.7" evidence="3"/>
<evidence type="ECO:0000256" key="3">
    <source>
        <dbReference type="ARBA" id="ARBA00012239"/>
    </source>
</evidence>
<dbReference type="InterPro" id="IPR015421">
    <property type="entry name" value="PyrdxlP-dep_Trfase_major"/>
</dbReference>
<comment type="caution">
    <text evidence="12">The sequence shown here is derived from an EMBL/GenBank/DDBJ whole genome shotgun (WGS) entry which is preliminary data.</text>
</comment>
<keyword evidence="6" id="KW-0663">Pyridoxal phosphate</keyword>
<keyword evidence="7" id="KW-0408">Iron</keyword>
<evidence type="ECO:0000256" key="7">
    <source>
        <dbReference type="ARBA" id="ARBA00023004"/>
    </source>
</evidence>
<dbReference type="InterPro" id="IPR015424">
    <property type="entry name" value="PyrdxlP-dep_Trfase"/>
</dbReference>
<evidence type="ECO:0000256" key="6">
    <source>
        <dbReference type="ARBA" id="ARBA00022898"/>
    </source>
</evidence>
<comment type="similarity">
    <text evidence="2">Belongs to the class-V pyridoxal-phosphate-dependent aminotransferase family. NifS/IscS subfamily.</text>
</comment>
<evidence type="ECO:0000256" key="4">
    <source>
        <dbReference type="ARBA" id="ARBA00022679"/>
    </source>
</evidence>
<evidence type="ECO:0000313" key="12">
    <source>
        <dbReference type="EMBL" id="NGN82693.1"/>
    </source>
</evidence>
<dbReference type="PIRSF" id="PIRSF005572">
    <property type="entry name" value="NifS"/>
    <property type="match status" value="1"/>
</dbReference>
<feature type="domain" description="Aminotransferase class V" evidence="11">
    <location>
        <begin position="2"/>
        <end position="139"/>
    </location>
</feature>
<dbReference type="Pfam" id="PF00266">
    <property type="entry name" value="Aminotran_5"/>
    <property type="match status" value="2"/>
</dbReference>
<dbReference type="Proteomes" id="UP000479226">
    <property type="component" value="Unassembled WGS sequence"/>
</dbReference>
<evidence type="ECO:0000259" key="11">
    <source>
        <dbReference type="Pfam" id="PF00266"/>
    </source>
</evidence>
<dbReference type="SUPFAM" id="SSF53383">
    <property type="entry name" value="PLP-dependent transferases"/>
    <property type="match status" value="1"/>
</dbReference>
<proteinExistence type="inferred from homology"/>
<dbReference type="Gene3D" id="3.40.640.10">
    <property type="entry name" value="Type I PLP-dependent aspartate aminotransferase-like (Major domain)"/>
    <property type="match status" value="2"/>
</dbReference>
<dbReference type="PANTHER" id="PTHR11601:SF34">
    <property type="entry name" value="CYSTEINE DESULFURASE"/>
    <property type="match status" value="1"/>
</dbReference>
<gene>
    <name evidence="12" type="ORF">G6N77_04335</name>
</gene>
<dbReference type="EMBL" id="JAAKZI010000005">
    <property type="protein sequence ID" value="NGN82693.1"/>
    <property type="molecule type" value="Genomic_DNA"/>
</dbReference>
<evidence type="ECO:0000256" key="9">
    <source>
        <dbReference type="ARBA" id="ARBA00050776"/>
    </source>
</evidence>
<protein>
    <recommendedName>
        <fullName evidence="3">cysteine desulfurase</fullName>
        <ecNumber evidence="3">2.8.1.7</ecNumber>
    </recommendedName>
</protein>
<feature type="domain" description="Aminotransferase class V" evidence="11">
    <location>
        <begin position="168"/>
        <end position="396"/>
    </location>
</feature>
<evidence type="ECO:0000256" key="8">
    <source>
        <dbReference type="ARBA" id="ARBA00023014"/>
    </source>
</evidence>
<organism evidence="12 13">
    <name type="scientific">Arthrobacter silviterrae</name>
    <dbReference type="NCBI Taxonomy" id="2026658"/>
    <lineage>
        <taxon>Bacteria</taxon>
        <taxon>Bacillati</taxon>
        <taxon>Actinomycetota</taxon>
        <taxon>Actinomycetes</taxon>
        <taxon>Micrococcales</taxon>
        <taxon>Micrococcaceae</taxon>
        <taxon>Arthrobacter</taxon>
    </lineage>
</organism>
<evidence type="ECO:0000256" key="1">
    <source>
        <dbReference type="ARBA" id="ARBA00001933"/>
    </source>
</evidence>
<comment type="cofactor">
    <cofactor evidence="1 10">
        <name>pyridoxal 5'-phosphate</name>
        <dbReference type="ChEBI" id="CHEBI:597326"/>
    </cofactor>
</comment>
<dbReference type="InterPro" id="IPR000192">
    <property type="entry name" value="Aminotrans_V_dom"/>
</dbReference>
<keyword evidence="5" id="KW-0479">Metal-binding</keyword>
<dbReference type="InterPro" id="IPR016454">
    <property type="entry name" value="Cysteine_dSase"/>
</dbReference>
<accession>A0ABX0D743</accession>
<keyword evidence="8" id="KW-0411">Iron-sulfur</keyword>
<dbReference type="PANTHER" id="PTHR11601">
    <property type="entry name" value="CYSTEINE DESULFURYLASE FAMILY MEMBER"/>
    <property type="match status" value="1"/>
</dbReference>
<keyword evidence="4" id="KW-0808">Transferase</keyword>
<keyword evidence="13" id="KW-1185">Reference proteome</keyword>
<dbReference type="PROSITE" id="PS00595">
    <property type="entry name" value="AA_TRANSFER_CLASS_5"/>
    <property type="match status" value="1"/>
</dbReference>
<dbReference type="InterPro" id="IPR020578">
    <property type="entry name" value="Aminotrans_V_PyrdxlP_BS"/>
</dbReference>
<dbReference type="RefSeq" id="WP_165180797.1">
    <property type="nucleotide sequence ID" value="NZ_JAAKZI010000005.1"/>
</dbReference>
<evidence type="ECO:0000256" key="2">
    <source>
        <dbReference type="ARBA" id="ARBA00006490"/>
    </source>
</evidence>
<comment type="catalytic activity">
    <reaction evidence="9">
        <text>(sulfur carrier)-H + L-cysteine = (sulfur carrier)-SH + L-alanine</text>
        <dbReference type="Rhea" id="RHEA:43892"/>
        <dbReference type="Rhea" id="RHEA-COMP:14737"/>
        <dbReference type="Rhea" id="RHEA-COMP:14739"/>
        <dbReference type="ChEBI" id="CHEBI:29917"/>
        <dbReference type="ChEBI" id="CHEBI:35235"/>
        <dbReference type="ChEBI" id="CHEBI:57972"/>
        <dbReference type="ChEBI" id="CHEBI:64428"/>
        <dbReference type="EC" id="2.8.1.7"/>
    </reaction>
</comment>
<evidence type="ECO:0000256" key="10">
    <source>
        <dbReference type="RuleBase" id="RU004504"/>
    </source>
</evidence>
<dbReference type="Gene3D" id="3.90.1150.10">
    <property type="entry name" value="Aspartate Aminotransferase, domain 1"/>
    <property type="match status" value="2"/>
</dbReference>
<sequence length="427" mass="44121">MIFLDAAATTPVRREVIEAMFPYLTNQFGNPSSHHELGERAALAIENAREDAAAVLGCHAAELTFTSGGTEADNLALKGIALARRAEDPRRNRVVISAIEHPAVAESADYLRRVHGFTVDVVPVGPDALVDPSVFARTLAGGADAPLQPALEDTDDGGPHHDLPAAAWVPGSDVAVASVMYANNEVGTVQDIPVLAAAARGMGVPFHTDAVQAAGWLRLNVEELGVDALSISGHKVGAPKGVGLLYLRGGVPCEPLVHGGGQERGLRSGTENVAFAVALATALGLSESSRAATADRVIAVRDGFIDKVLQLVPGAVLTGHRTRRLPSVASFCLPGTSGESVLLDLERRDILCSSGSACAAGSDEPSEVLTAMGVERTVAQTALRFSFGQDVSAADLATAAGQLAAAVEGVQRLGTQQPRAAQEQLPG</sequence>